<evidence type="ECO:0000256" key="1">
    <source>
        <dbReference type="SAM" id="Phobius"/>
    </source>
</evidence>
<proteinExistence type="predicted"/>
<comment type="caution">
    <text evidence="2">The sequence shown here is derived from an EMBL/GenBank/DDBJ whole genome shotgun (WGS) entry which is preliminary data.</text>
</comment>
<keyword evidence="1" id="KW-1133">Transmembrane helix</keyword>
<organism evidence="2 3">
    <name type="scientific">Stylosanthes scabra</name>
    <dbReference type="NCBI Taxonomy" id="79078"/>
    <lineage>
        <taxon>Eukaryota</taxon>
        <taxon>Viridiplantae</taxon>
        <taxon>Streptophyta</taxon>
        <taxon>Embryophyta</taxon>
        <taxon>Tracheophyta</taxon>
        <taxon>Spermatophyta</taxon>
        <taxon>Magnoliopsida</taxon>
        <taxon>eudicotyledons</taxon>
        <taxon>Gunneridae</taxon>
        <taxon>Pentapetalae</taxon>
        <taxon>rosids</taxon>
        <taxon>fabids</taxon>
        <taxon>Fabales</taxon>
        <taxon>Fabaceae</taxon>
        <taxon>Papilionoideae</taxon>
        <taxon>50 kb inversion clade</taxon>
        <taxon>dalbergioids sensu lato</taxon>
        <taxon>Dalbergieae</taxon>
        <taxon>Pterocarpus clade</taxon>
        <taxon>Stylosanthes</taxon>
    </lineage>
</organism>
<reference evidence="2 3" key="1">
    <citation type="journal article" date="2023" name="Plants (Basel)">
        <title>Bridging the Gap: Combining Genomics and Transcriptomics Approaches to Understand Stylosanthes scabra, an Orphan Legume from the Brazilian Caatinga.</title>
        <authorList>
            <person name="Ferreira-Neto J.R.C."/>
            <person name="da Silva M.D."/>
            <person name="Binneck E."/>
            <person name="de Melo N.F."/>
            <person name="da Silva R.H."/>
            <person name="de Melo A.L.T.M."/>
            <person name="Pandolfi V."/>
            <person name="Bustamante F.O."/>
            <person name="Brasileiro-Vidal A.C."/>
            <person name="Benko-Iseppon A.M."/>
        </authorList>
    </citation>
    <scope>NUCLEOTIDE SEQUENCE [LARGE SCALE GENOMIC DNA]</scope>
    <source>
        <tissue evidence="2">Leaves</tissue>
    </source>
</reference>
<dbReference type="EMBL" id="JASCZI010091381">
    <property type="protein sequence ID" value="MED6150127.1"/>
    <property type="molecule type" value="Genomic_DNA"/>
</dbReference>
<protein>
    <submittedName>
        <fullName evidence="2">Uncharacterized protein</fullName>
    </submittedName>
</protein>
<evidence type="ECO:0000313" key="2">
    <source>
        <dbReference type="EMBL" id="MED6150127.1"/>
    </source>
</evidence>
<keyword evidence="1" id="KW-0472">Membrane</keyword>
<gene>
    <name evidence="2" type="ORF">PIB30_069371</name>
</gene>
<keyword evidence="1" id="KW-0812">Transmembrane</keyword>
<name>A0ABU6TMV3_9FABA</name>
<sequence>MLATSQSYTHENKLVFPPPRKLEVSAPPLLKLAPKIFAQHIGAVPLSTCSFSKFGEIGCGGMEHVVCRALGSIQWLLFQLMCGGGGRVSLLAIFFLVHVVLPSFLSVNGFCAHHGDNKRQ</sequence>
<accession>A0ABU6TMV3</accession>
<evidence type="ECO:0000313" key="3">
    <source>
        <dbReference type="Proteomes" id="UP001341840"/>
    </source>
</evidence>
<feature type="transmembrane region" description="Helical" evidence="1">
    <location>
        <begin position="88"/>
        <end position="111"/>
    </location>
</feature>
<keyword evidence="3" id="KW-1185">Reference proteome</keyword>
<dbReference type="Proteomes" id="UP001341840">
    <property type="component" value="Unassembled WGS sequence"/>
</dbReference>